<keyword evidence="1" id="KW-0732">Signal</keyword>
<reference evidence="4" key="1">
    <citation type="journal article" date="2017" name="Genome Biol. Evol.">
        <title>The complete genome sequence of the phytopathogenic fungus Sclerotinia sclerotiorum reveals insights into the genome architecture of broad host range pathogens.</title>
        <authorList>
            <person name="Derbyshire M."/>
            <person name="Denton-Giles M."/>
            <person name="Hegedus D."/>
            <person name="Seifbarghy S."/>
            <person name="Rollins J."/>
            <person name="van Kan J."/>
            <person name="Seidl M.F."/>
            <person name="Faino L."/>
            <person name="Mbengue M."/>
            <person name="Navaud O."/>
            <person name="Raffaele S."/>
            <person name="Hammond-Kosack K."/>
            <person name="Heard S."/>
            <person name="Oliver R."/>
        </authorList>
    </citation>
    <scope>NUCLEOTIDE SEQUENCE [LARGE SCALE GENOMIC DNA]</scope>
    <source>
        <strain evidence="4">ATCC 18683 / 1980 / Ss-1</strain>
    </source>
</reference>
<feature type="chain" id="PRO_5009444844" description="DUF7707 domain-containing protein" evidence="1">
    <location>
        <begin position="18"/>
        <end position="195"/>
    </location>
</feature>
<sequence length="195" mass="19561">MFIKSIVGLSIVALVAAQSSSSNATIDPNSISPSLRAQWCNAQLNTCGTLCNGAVKDNTCDTTDLDYTCTCASNSSTPGLQYYQETLPTYICEQVFSNCIAAGENDAAAQKLCTQNEAANCGHLNPNDYVPAAASSSSSSASATATSTSTPTASATSASASAATSTAAASALNIGREYGTGILAAGIAGVFGLIL</sequence>
<feature type="signal peptide" evidence="1">
    <location>
        <begin position="1"/>
        <end position="17"/>
    </location>
</feature>
<dbReference type="OrthoDB" id="2121879at2759"/>
<organism evidence="3 4">
    <name type="scientific">Sclerotinia sclerotiorum (strain ATCC 18683 / 1980 / Ss-1)</name>
    <name type="common">White mold</name>
    <name type="synonym">Whetzelinia sclerotiorum</name>
    <dbReference type="NCBI Taxonomy" id="665079"/>
    <lineage>
        <taxon>Eukaryota</taxon>
        <taxon>Fungi</taxon>
        <taxon>Dikarya</taxon>
        <taxon>Ascomycota</taxon>
        <taxon>Pezizomycotina</taxon>
        <taxon>Leotiomycetes</taxon>
        <taxon>Helotiales</taxon>
        <taxon>Sclerotiniaceae</taxon>
        <taxon>Sclerotinia</taxon>
    </lineage>
</organism>
<accession>A0A1D9PVF7</accession>
<evidence type="ECO:0000259" key="2">
    <source>
        <dbReference type="Pfam" id="PF24808"/>
    </source>
</evidence>
<dbReference type="InterPro" id="IPR056124">
    <property type="entry name" value="DUF7707"/>
</dbReference>
<gene>
    <name evidence="3" type="ORF">sscle_01g010430</name>
</gene>
<dbReference type="VEuPathDB" id="FungiDB:sscle_01g010430"/>
<dbReference type="Proteomes" id="UP000177798">
    <property type="component" value="Chromosome 1"/>
</dbReference>
<proteinExistence type="predicted"/>
<evidence type="ECO:0000313" key="3">
    <source>
        <dbReference type="EMBL" id="APA06273.1"/>
    </source>
</evidence>
<name>A0A1D9PVF7_SCLS1</name>
<evidence type="ECO:0000313" key="4">
    <source>
        <dbReference type="Proteomes" id="UP000177798"/>
    </source>
</evidence>
<dbReference type="PANTHER" id="PTHR38118">
    <property type="entry name" value="ANCHORED CELL WALL PROTEIN 11-RELATED"/>
    <property type="match status" value="1"/>
</dbReference>
<dbReference type="AlphaFoldDB" id="A0A1D9PVF7"/>
<dbReference type="Pfam" id="PF24808">
    <property type="entry name" value="DUF7707"/>
    <property type="match status" value="1"/>
</dbReference>
<dbReference type="PANTHER" id="PTHR38118:SF3">
    <property type="entry name" value="ANCHORED CELL WALL PROTEIN 11"/>
    <property type="match status" value="1"/>
</dbReference>
<feature type="domain" description="DUF7707" evidence="2">
    <location>
        <begin position="25"/>
        <end position="126"/>
    </location>
</feature>
<protein>
    <recommendedName>
        <fullName evidence="2">DUF7707 domain-containing protein</fullName>
    </recommendedName>
</protein>
<dbReference type="EMBL" id="CP017814">
    <property type="protein sequence ID" value="APA06273.1"/>
    <property type="molecule type" value="Genomic_DNA"/>
</dbReference>
<evidence type="ECO:0000256" key="1">
    <source>
        <dbReference type="SAM" id="SignalP"/>
    </source>
</evidence>